<protein>
    <submittedName>
        <fullName evidence="7">ABC transporter permease</fullName>
    </submittedName>
</protein>
<feature type="transmembrane region" description="Helical" evidence="6">
    <location>
        <begin position="120"/>
        <end position="139"/>
    </location>
</feature>
<feature type="transmembrane region" description="Helical" evidence="6">
    <location>
        <begin position="38"/>
        <end position="57"/>
    </location>
</feature>
<feature type="transmembrane region" description="Helical" evidence="6">
    <location>
        <begin position="6"/>
        <end position="26"/>
    </location>
</feature>
<dbReference type="Pfam" id="PF03649">
    <property type="entry name" value="UPF0014"/>
    <property type="match status" value="1"/>
</dbReference>
<keyword evidence="5 6" id="KW-0472">Membrane</keyword>
<sequence length="251" mass="25555">MDLADVLALAAALALLVAVAAGLGTWMNAGQLKAVVTATLRALVQLVAVGAVIAVVIRTPALAPLYLLLMVSVASWTSARRIANGTIALPAAASAILAGTTVTAIIIFACRALPFEAATLVPFVAQLVGGSMTATTLAGQRFRDDTRSHWAEVEGWLALGATYRQALATLAHTAAGRAVVPALDQTRNVGLVTLPGAFVGLLLGGASPVEAGRVQLLVLIGLLAAETVAALVVTQMLSARPEALQNVDSLK</sequence>
<feature type="transmembrane region" description="Helical" evidence="6">
    <location>
        <begin position="91"/>
        <end position="114"/>
    </location>
</feature>
<evidence type="ECO:0000256" key="1">
    <source>
        <dbReference type="ARBA" id="ARBA00004141"/>
    </source>
</evidence>
<feature type="transmembrane region" description="Helical" evidence="6">
    <location>
        <begin position="189"/>
        <end position="208"/>
    </location>
</feature>
<evidence type="ECO:0000256" key="5">
    <source>
        <dbReference type="ARBA" id="ARBA00023136"/>
    </source>
</evidence>
<keyword evidence="3 6" id="KW-0812">Transmembrane</keyword>
<dbReference type="InterPro" id="IPR005226">
    <property type="entry name" value="UPF0014_fam"/>
</dbReference>
<evidence type="ECO:0000256" key="3">
    <source>
        <dbReference type="ARBA" id="ARBA00022692"/>
    </source>
</evidence>
<proteinExistence type="inferred from homology"/>
<evidence type="ECO:0000256" key="2">
    <source>
        <dbReference type="ARBA" id="ARBA00005268"/>
    </source>
</evidence>
<feature type="transmembrane region" description="Helical" evidence="6">
    <location>
        <begin position="214"/>
        <end position="233"/>
    </location>
</feature>
<comment type="subcellular location">
    <subcellularLocation>
        <location evidence="1">Membrane</location>
        <topology evidence="1">Multi-pass membrane protein</topology>
    </subcellularLocation>
</comment>
<dbReference type="PANTHER" id="PTHR30028">
    <property type="entry name" value="UPF0014 INNER MEMBRANE PROTEIN YBBM-RELATED"/>
    <property type="match status" value="1"/>
</dbReference>
<reference evidence="7" key="1">
    <citation type="submission" date="2021-11" db="EMBL/GenBank/DDBJ databases">
        <title>Streptomyces corallinus and Kineosporia corallina sp. nov., two new coral-derived marine actinobacteria.</title>
        <authorList>
            <person name="Buangrab K."/>
            <person name="Sutthacheep M."/>
            <person name="Yeemin T."/>
            <person name="Harunari E."/>
            <person name="Igarashi Y."/>
            <person name="Sripreechasak P."/>
            <person name="Kanchanasin P."/>
            <person name="Tanasupawat S."/>
            <person name="Phongsopitanun W."/>
        </authorList>
    </citation>
    <scope>NUCLEOTIDE SEQUENCE</scope>
    <source>
        <strain evidence="7">JCM 31032</strain>
    </source>
</reference>
<accession>A0A9X1NIX9</accession>
<dbReference type="AlphaFoldDB" id="A0A9X1NIX9"/>
<comment type="caution">
    <text evidence="7">The sequence shown here is derived from an EMBL/GenBank/DDBJ whole genome shotgun (WGS) entry which is preliminary data.</text>
</comment>
<dbReference type="GO" id="GO:0005886">
    <property type="term" value="C:plasma membrane"/>
    <property type="evidence" value="ECO:0007669"/>
    <property type="project" value="TreeGrafter"/>
</dbReference>
<name>A0A9X1NIX9_9ACTN</name>
<dbReference type="RefSeq" id="WP_231447814.1">
    <property type="nucleotide sequence ID" value="NZ_JAJOMB010000019.1"/>
</dbReference>
<comment type="similarity">
    <text evidence="2">Belongs to the UPF0014 family.</text>
</comment>
<keyword evidence="4 6" id="KW-1133">Transmembrane helix</keyword>
<dbReference type="EMBL" id="JAJOMB010000019">
    <property type="protein sequence ID" value="MCD5315008.1"/>
    <property type="molecule type" value="Genomic_DNA"/>
</dbReference>
<evidence type="ECO:0000313" key="7">
    <source>
        <dbReference type="EMBL" id="MCD5315008.1"/>
    </source>
</evidence>
<gene>
    <name evidence="7" type="ORF">LR394_29300</name>
</gene>
<dbReference type="PANTHER" id="PTHR30028:SF0">
    <property type="entry name" value="PROTEIN ALUMINUM SENSITIVE 3"/>
    <property type="match status" value="1"/>
</dbReference>
<evidence type="ECO:0000256" key="6">
    <source>
        <dbReference type="SAM" id="Phobius"/>
    </source>
</evidence>
<evidence type="ECO:0000256" key="4">
    <source>
        <dbReference type="ARBA" id="ARBA00022989"/>
    </source>
</evidence>
<keyword evidence="8" id="KW-1185">Reference proteome</keyword>
<evidence type="ECO:0000313" key="8">
    <source>
        <dbReference type="Proteomes" id="UP001138997"/>
    </source>
</evidence>
<organism evidence="7 8">
    <name type="scientific">Kineosporia babensis</name>
    <dbReference type="NCBI Taxonomy" id="499548"/>
    <lineage>
        <taxon>Bacteria</taxon>
        <taxon>Bacillati</taxon>
        <taxon>Actinomycetota</taxon>
        <taxon>Actinomycetes</taxon>
        <taxon>Kineosporiales</taxon>
        <taxon>Kineosporiaceae</taxon>
        <taxon>Kineosporia</taxon>
    </lineage>
</organism>
<dbReference type="Proteomes" id="UP001138997">
    <property type="component" value="Unassembled WGS sequence"/>
</dbReference>